<evidence type="ECO:0000313" key="2">
    <source>
        <dbReference type="Proteomes" id="UP001491310"/>
    </source>
</evidence>
<accession>A0ABR2YD68</accession>
<protein>
    <submittedName>
        <fullName evidence="1">Uncharacterized protein</fullName>
    </submittedName>
</protein>
<organism evidence="1 2">
    <name type="scientific">Coccomyxa subellipsoidea</name>
    <dbReference type="NCBI Taxonomy" id="248742"/>
    <lineage>
        <taxon>Eukaryota</taxon>
        <taxon>Viridiplantae</taxon>
        <taxon>Chlorophyta</taxon>
        <taxon>core chlorophytes</taxon>
        <taxon>Trebouxiophyceae</taxon>
        <taxon>Trebouxiophyceae incertae sedis</taxon>
        <taxon>Coccomyxaceae</taxon>
        <taxon>Coccomyxa</taxon>
    </lineage>
</organism>
<keyword evidence="2" id="KW-1185">Reference proteome</keyword>
<dbReference type="EMBL" id="JALJOT010000015">
    <property type="protein sequence ID" value="KAK9902814.1"/>
    <property type="molecule type" value="Genomic_DNA"/>
</dbReference>
<proteinExistence type="predicted"/>
<comment type="caution">
    <text evidence="1">The sequence shown here is derived from an EMBL/GenBank/DDBJ whole genome shotgun (WGS) entry which is preliminary data.</text>
</comment>
<gene>
    <name evidence="1" type="ORF">WJX75_007207</name>
</gene>
<evidence type="ECO:0000313" key="1">
    <source>
        <dbReference type="EMBL" id="KAK9902814.1"/>
    </source>
</evidence>
<sequence length="269" mass="28559">MLISSSLEAARLKLQIVCFLTLSDEAATVYMQGDKVIHRSQCPGPFVLNNYEQLPDQALCVSPDWVYEIVNGAVAIYDAKTGAMQSLTSISAFFSPPPSSGTFVFGPRCVYDETANAVFFLATTFNPATNGLNGYLLILAAKPTPANPLAGATTHIQLSQDRTDFPTTGCQDTAGNPVACPVGAGCNGVTAHCWGDYPTLAVDNTFLWTTVNIFNASANPTDPTAYVGNIAYALDKAAILASLSPVPTFLIDLTSFGFTMQPANTQARH</sequence>
<name>A0ABR2YD68_9CHLO</name>
<dbReference type="Proteomes" id="UP001491310">
    <property type="component" value="Unassembled WGS sequence"/>
</dbReference>
<reference evidence="1 2" key="1">
    <citation type="journal article" date="2024" name="Nat. Commun.">
        <title>Phylogenomics reveals the evolutionary origins of lichenization in chlorophyte algae.</title>
        <authorList>
            <person name="Puginier C."/>
            <person name="Libourel C."/>
            <person name="Otte J."/>
            <person name="Skaloud P."/>
            <person name="Haon M."/>
            <person name="Grisel S."/>
            <person name="Petersen M."/>
            <person name="Berrin J.G."/>
            <person name="Delaux P.M."/>
            <person name="Dal Grande F."/>
            <person name="Keller J."/>
        </authorList>
    </citation>
    <scope>NUCLEOTIDE SEQUENCE [LARGE SCALE GENOMIC DNA]</scope>
    <source>
        <strain evidence="1 2">SAG 216-7</strain>
    </source>
</reference>